<keyword evidence="4 6" id="KW-0862">Zinc</keyword>
<reference evidence="8 9" key="1">
    <citation type="submission" date="2020-04" db="EMBL/GenBank/DDBJ databases">
        <title>Metagenomic profiling of ammonia- and methane-oxidizing microorganisms in a Dutch drinking water treatment plant.</title>
        <authorList>
            <person name="Poghosyan L."/>
            <person name="Leucker S."/>
        </authorList>
    </citation>
    <scope>NUCLEOTIDE SEQUENCE [LARGE SCALE GENOMIC DNA]</scope>
    <source>
        <strain evidence="8">S-RSF-IL-03</strain>
    </source>
</reference>
<keyword evidence="1 6" id="KW-0645">Protease</keyword>
<dbReference type="GO" id="GO:0006508">
    <property type="term" value="P:proteolysis"/>
    <property type="evidence" value="ECO:0007669"/>
    <property type="project" value="UniProtKB-KW"/>
</dbReference>
<dbReference type="GO" id="GO:0004222">
    <property type="term" value="F:metalloendopeptidase activity"/>
    <property type="evidence" value="ECO:0007669"/>
    <property type="project" value="InterPro"/>
</dbReference>
<evidence type="ECO:0000256" key="5">
    <source>
        <dbReference type="ARBA" id="ARBA00023049"/>
    </source>
</evidence>
<evidence type="ECO:0000256" key="4">
    <source>
        <dbReference type="ARBA" id="ARBA00022833"/>
    </source>
</evidence>
<evidence type="ECO:0000313" key="8">
    <source>
        <dbReference type="EMBL" id="NOT35036.1"/>
    </source>
</evidence>
<keyword evidence="3 6" id="KW-0378">Hydrolase</keyword>
<comment type="cofactor">
    <cofactor evidence="6">
        <name>Zn(2+)</name>
        <dbReference type="ChEBI" id="CHEBI:29105"/>
    </cofactor>
    <text evidence="6">Binds 1 zinc ion.</text>
</comment>
<name>A0A849SKB9_UNCEI</name>
<comment type="caution">
    <text evidence="8">The sequence shown here is derived from an EMBL/GenBank/DDBJ whole genome shotgun (WGS) entry which is preliminary data.</text>
</comment>
<evidence type="ECO:0000256" key="6">
    <source>
        <dbReference type="RuleBase" id="RU003435"/>
    </source>
</evidence>
<sequence length="546" mass="62427">MDATARTDAAREAVIRKFIADLERELIPLHLEYHEATWKFQVSGDASAERESAELETRIRKVLARPESFRVLDEARSSGGVTDPLLARQLAMLYNEHRSQQIPPAHIERIVALEKQLEGRFNRFRAQLDGEAVSDNALREVLRHSTDSQKRRRAWEASKQVGAEVCGDLLKLVGLRNESARLIGFPNYYSMMLTLDEFDETELFALLDRVEAGTRPIWHEYKRDLDQRLAVRFGVQAEELAPWHYSDPFFQEAPAAEVSLDPFFEGKQLEALTQNYFEAVGFEIGDLLARSDLYEKAGKCPHAFCMSMDRGIDIRVLCNLRSNEGWMSTMLHEFGHAVYDKYVDPSLPYFLRAYAHLTCTEASAMLFGRLSKNPQWLVRYAGAPAAEAEGKAAALARAIRGQLVVQTRWMLVMCHMERALYRDPSQDLDTLWWDLVERFQNLKRPAGRTAPDWAAKIHFSVAPVYYHNYLLGEMTASQLQAWLLRDTIGPGADPWGRYVSSPDIGRTLREKYYALGRRFDWRETIARATGKPLDVDAYVDELAGRV</sequence>
<keyword evidence="2 6" id="KW-0479">Metal-binding</keyword>
<keyword evidence="5 6" id="KW-0482">Metalloprotease</keyword>
<evidence type="ECO:0000256" key="1">
    <source>
        <dbReference type="ARBA" id="ARBA00022670"/>
    </source>
</evidence>
<dbReference type="AlphaFoldDB" id="A0A849SKB9"/>
<comment type="similarity">
    <text evidence="6">Belongs to the peptidase M3 family.</text>
</comment>
<evidence type="ECO:0000259" key="7">
    <source>
        <dbReference type="Pfam" id="PF01432"/>
    </source>
</evidence>
<protein>
    <submittedName>
        <fullName evidence="8">Peptidase M3</fullName>
    </submittedName>
</protein>
<dbReference type="GO" id="GO:0006518">
    <property type="term" value="P:peptide metabolic process"/>
    <property type="evidence" value="ECO:0007669"/>
    <property type="project" value="TreeGrafter"/>
</dbReference>
<organism evidence="8 9">
    <name type="scientific">Eiseniibacteriota bacterium</name>
    <dbReference type="NCBI Taxonomy" id="2212470"/>
    <lineage>
        <taxon>Bacteria</taxon>
        <taxon>Candidatus Eiseniibacteriota</taxon>
    </lineage>
</organism>
<evidence type="ECO:0000256" key="3">
    <source>
        <dbReference type="ARBA" id="ARBA00022801"/>
    </source>
</evidence>
<dbReference type="InterPro" id="IPR001567">
    <property type="entry name" value="Pept_M3A_M3B_dom"/>
</dbReference>
<dbReference type="EMBL" id="JABFRW010000165">
    <property type="protein sequence ID" value="NOT35036.1"/>
    <property type="molecule type" value="Genomic_DNA"/>
</dbReference>
<feature type="domain" description="Peptidase M3A/M3B catalytic" evidence="7">
    <location>
        <begin position="142"/>
        <end position="542"/>
    </location>
</feature>
<dbReference type="PANTHER" id="PTHR11804:SF84">
    <property type="entry name" value="SACCHAROLYSIN"/>
    <property type="match status" value="1"/>
</dbReference>
<evidence type="ECO:0000313" key="9">
    <source>
        <dbReference type="Proteomes" id="UP000580839"/>
    </source>
</evidence>
<dbReference type="SUPFAM" id="SSF55486">
    <property type="entry name" value="Metalloproteases ('zincins'), catalytic domain"/>
    <property type="match status" value="1"/>
</dbReference>
<dbReference type="Gene3D" id="1.10.1370.30">
    <property type="match status" value="1"/>
</dbReference>
<gene>
    <name evidence="8" type="ORF">HOP12_12850</name>
</gene>
<dbReference type="Proteomes" id="UP000580839">
    <property type="component" value="Unassembled WGS sequence"/>
</dbReference>
<dbReference type="GO" id="GO:0046872">
    <property type="term" value="F:metal ion binding"/>
    <property type="evidence" value="ECO:0007669"/>
    <property type="project" value="UniProtKB-UniRule"/>
</dbReference>
<proteinExistence type="inferred from homology"/>
<accession>A0A849SKB9</accession>
<dbReference type="Pfam" id="PF01432">
    <property type="entry name" value="Peptidase_M3"/>
    <property type="match status" value="1"/>
</dbReference>
<dbReference type="PANTHER" id="PTHR11804">
    <property type="entry name" value="PROTEASE M3 THIMET OLIGOPEPTIDASE-RELATED"/>
    <property type="match status" value="1"/>
</dbReference>
<dbReference type="InterPro" id="IPR045090">
    <property type="entry name" value="Pept_M3A_M3B"/>
</dbReference>
<evidence type="ECO:0000256" key="2">
    <source>
        <dbReference type="ARBA" id="ARBA00022723"/>
    </source>
</evidence>